<dbReference type="RefSeq" id="WP_206939841.1">
    <property type="nucleotide sequence ID" value="NZ_JAFLNF010000003.1"/>
</dbReference>
<evidence type="ECO:0000256" key="4">
    <source>
        <dbReference type="ARBA" id="ARBA00022475"/>
    </source>
</evidence>
<sequence length="150" mass="16475">MLERGIAKLKWHWHIGSAVKLGLALLMLAGTTLGTTTNAEAGKRWHRNGGAAAAAGIIGFAAGAIAGSAMAGPRYYEPYRGPRYNGPIYYAPPRVRYMAPPPVYYAPPRVHYRAAPGTPEWIAYCARKYRSFNPRTGTYVTYGGKVRRCR</sequence>
<keyword evidence="7" id="KW-0472">Membrane</keyword>
<keyword evidence="7" id="KW-1133">Transmembrane helix</keyword>
<comment type="function">
    <text evidence="6">Has immunoglobulin-binding and hemagglutination properties, and can bind to mannose. Essential for virulence. May be involved in LPS biosynthesis or polysaccharide transport.</text>
</comment>
<dbReference type="InterPro" id="IPR012413">
    <property type="entry name" value="BA14K"/>
</dbReference>
<gene>
    <name evidence="8" type="ORF">J0X15_08975</name>
</gene>
<proteinExistence type="inferred from homology"/>
<dbReference type="Proteomes" id="UP000664779">
    <property type="component" value="Unassembled WGS sequence"/>
</dbReference>
<name>A0A939J8I4_9HYPH</name>
<dbReference type="GO" id="GO:0030246">
    <property type="term" value="F:carbohydrate binding"/>
    <property type="evidence" value="ECO:0007669"/>
    <property type="project" value="UniProtKB-KW"/>
</dbReference>
<comment type="caution">
    <text evidence="8">The sequence shown here is derived from an EMBL/GenBank/DDBJ whole genome shotgun (WGS) entry which is preliminary data.</text>
</comment>
<dbReference type="EMBL" id="JAFLNF010000003">
    <property type="protein sequence ID" value="MBO0345351.1"/>
    <property type="molecule type" value="Genomic_DNA"/>
</dbReference>
<keyword evidence="5" id="KW-0430">Lectin</keyword>
<evidence type="ECO:0000313" key="9">
    <source>
        <dbReference type="Proteomes" id="UP000664779"/>
    </source>
</evidence>
<evidence type="ECO:0000256" key="1">
    <source>
        <dbReference type="ARBA" id="ARBA00004167"/>
    </source>
</evidence>
<accession>A0A939J8I4</accession>
<evidence type="ECO:0000256" key="6">
    <source>
        <dbReference type="ARBA" id="ARBA00025321"/>
    </source>
</evidence>
<evidence type="ECO:0000313" key="8">
    <source>
        <dbReference type="EMBL" id="MBO0345351.1"/>
    </source>
</evidence>
<organism evidence="8 9">
    <name type="scientific">Roseibium limicola</name>
    <dbReference type="NCBI Taxonomy" id="2816037"/>
    <lineage>
        <taxon>Bacteria</taxon>
        <taxon>Pseudomonadati</taxon>
        <taxon>Pseudomonadota</taxon>
        <taxon>Alphaproteobacteria</taxon>
        <taxon>Hyphomicrobiales</taxon>
        <taxon>Stappiaceae</taxon>
        <taxon>Roseibium</taxon>
    </lineage>
</organism>
<dbReference type="GO" id="GO:0016020">
    <property type="term" value="C:membrane"/>
    <property type="evidence" value="ECO:0007669"/>
    <property type="project" value="UniProtKB-SubCell"/>
</dbReference>
<evidence type="ECO:0000256" key="2">
    <source>
        <dbReference type="ARBA" id="ARBA00010270"/>
    </source>
</evidence>
<comment type="similarity">
    <text evidence="2">Belongs to the BA14k family.</text>
</comment>
<evidence type="ECO:0000256" key="7">
    <source>
        <dbReference type="SAM" id="Phobius"/>
    </source>
</evidence>
<reference evidence="8" key="1">
    <citation type="submission" date="2021-03" db="EMBL/GenBank/DDBJ databases">
        <title>Roseibium sp. CAU 1637 isolated from Incheon.</title>
        <authorList>
            <person name="Kim W."/>
        </authorList>
    </citation>
    <scope>NUCLEOTIDE SEQUENCE</scope>
    <source>
        <strain evidence="8">CAU 1637</strain>
    </source>
</reference>
<protein>
    <recommendedName>
        <fullName evidence="3">Lectin-like protein BA14k</fullName>
    </recommendedName>
</protein>
<dbReference type="Pfam" id="PF07886">
    <property type="entry name" value="BA14K"/>
    <property type="match status" value="1"/>
</dbReference>
<comment type="subcellular location">
    <subcellularLocation>
        <location evidence="1">Membrane</location>
        <topology evidence="1">Single-pass membrane protein</topology>
    </subcellularLocation>
</comment>
<keyword evidence="7" id="KW-0812">Transmembrane</keyword>
<evidence type="ECO:0000256" key="3">
    <source>
        <dbReference type="ARBA" id="ARBA00020552"/>
    </source>
</evidence>
<evidence type="ECO:0000256" key="5">
    <source>
        <dbReference type="ARBA" id="ARBA00022734"/>
    </source>
</evidence>
<dbReference type="AlphaFoldDB" id="A0A939J8I4"/>
<keyword evidence="9" id="KW-1185">Reference proteome</keyword>
<feature type="transmembrane region" description="Helical" evidence="7">
    <location>
        <begin position="51"/>
        <end position="71"/>
    </location>
</feature>
<keyword evidence="4" id="KW-1003">Cell membrane</keyword>